<keyword evidence="10" id="KW-0807">Transducer</keyword>
<dbReference type="InterPro" id="IPR017983">
    <property type="entry name" value="GPCR_2_secretin-like_CS"/>
</dbReference>
<dbReference type="SMART" id="SM00008">
    <property type="entry name" value="HormR"/>
    <property type="match status" value="1"/>
</dbReference>
<feature type="region of interest" description="Disordered" evidence="14">
    <location>
        <begin position="1"/>
        <end position="23"/>
    </location>
</feature>
<dbReference type="GO" id="GO:0005886">
    <property type="term" value="C:plasma membrane"/>
    <property type="evidence" value="ECO:0007669"/>
    <property type="project" value="UniProtKB-SubCell"/>
</dbReference>
<keyword evidence="13" id="KW-0175">Coiled coil</keyword>
<dbReference type="InterPro" id="IPR036445">
    <property type="entry name" value="GPCR_2_extracell_dom_sf"/>
</dbReference>
<name>A0A9D4P9P1_DERFA</name>
<feature type="coiled-coil region" evidence="13">
    <location>
        <begin position="643"/>
        <end position="731"/>
    </location>
</feature>
<keyword evidence="6" id="KW-0297">G-protein coupled receptor</keyword>
<keyword evidence="8 18" id="KW-0675">Receptor</keyword>
<evidence type="ECO:0000256" key="2">
    <source>
        <dbReference type="ARBA" id="ARBA00005314"/>
    </source>
</evidence>
<dbReference type="PROSITE" id="PS00649">
    <property type="entry name" value="G_PROTEIN_RECEP_F2_1"/>
    <property type="match status" value="1"/>
</dbReference>
<sequence>MDFQMANGSHNHHHHHPDDVLMATNNRTSSSSILYDFISTTTTTATTTTIGKNFTQHLLLPSSTSTATAVSIIDQQPFDTESTSTIIAINNDNNNNLIDENQLINHMLTSLKMAIENNCTDLDQTSLSSLLYHLNMTTTSTTSSATSMNNNDILAEWLHLNENQSSSSLGTYCPSAWDGASCWMRTLAGNEAIIPCFSHFNGIKYDTSQNATRMCLPNGTWAERADYDQCKALNLAIQIPIENLHTTYIYYFGYGLSLLALSIALFIFLYFKDLRCVRNIIHTNLMATYLLIAICWITTDRLHAYPSPTSQKASCITVILLTYLMGTNFFWMFVEGLYLYILVVKTFSIEFVKITNYLIIGWGAPALIIICWLLSKFYFSNYDSELVQCPYQAQDEFDNIYKVPILLVLIVNIFFLCKIMWVLITKLRSSNSIESKQRRKAAKALLVLIPLLGVGYMLVLVTPTHPTAKWVFQYSQAVLVSTQGFTVAVLYCFCNGEVRNSLRNHFQRFRLRRTLQYGGEYPAHKTTYYRTTAYHNYHHHHHRHHNHNNYNNIQNQNRKYSNNNNNRFKSQSLYCSSSNVSVALNSNNQSIDLIDRKEDRMLRHKSTPCLLELAKSSTTTTMTTTAAASAAAMNQINYHRHRGNDLQDRYHYLQEQHQQLKRETNDARDQIRKLNTRLSRLLMEKKRLLKNVKSEHEIMIEEQMFELEQQLRQKEQQNERLRERLKLMYHTTIVGDHHQRLKSSPLPAKSIRATSAYSNVRSRTDSGLGFYFRPLNLNQSSSSASKMAQSSRRSRSQTDRSVKFQEPPVEKISENFSTNDEEISLKTAIILIQEAKAEIIRLESIIEQQQRIIDSFNQNDSIITNDPESMMIMTTTTTTTTTTQTATTAATSSPNSDGNDNQTIDSLWLKYQKIVNNKEHFQRISLECQQLFERLYSALKQERQKCDQYRVRLRQQQAEQEMSMAESSTIYQQQSSAIISMEKDKIIETLRKENLILQNSLKQCMDQCISIPNNDDDMKSVNVNQQQMSISINEQIQQIWYDKRNRYEKQIIELNEKIDELNNDLYRQQRNNESLRIRYENLEQLNENDQLKIVHLEEKISRLTEILFRDLDNKIIDDDDV</sequence>
<keyword evidence="4 15" id="KW-0812">Transmembrane</keyword>
<feature type="domain" description="G-protein coupled receptors family 2 profile 2" evidence="17">
    <location>
        <begin position="246"/>
        <end position="495"/>
    </location>
</feature>
<evidence type="ECO:0000256" key="6">
    <source>
        <dbReference type="ARBA" id="ARBA00023040"/>
    </source>
</evidence>
<dbReference type="PROSITE" id="PS50227">
    <property type="entry name" value="G_PROTEIN_RECEP_F2_3"/>
    <property type="match status" value="1"/>
</dbReference>
<dbReference type="PRINTS" id="PR01127">
    <property type="entry name" value="DIUHORMONER"/>
</dbReference>
<evidence type="ECO:0000256" key="9">
    <source>
        <dbReference type="ARBA" id="ARBA00023180"/>
    </source>
</evidence>
<proteinExistence type="inferred from homology"/>
<dbReference type="AlphaFoldDB" id="A0A9D4P9P1"/>
<dbReference type="Pfam" id="PF00002">
    <property type="entry name" value="7tm_2"/>
    <property type="match status" value="1"/>
</dbReference>
<feature type="transmembrane region" description="Helical" evidence="15">
    <location>
        <begin position="405"/>
        <end position="424"/>
    </location>
</feature>
<dbReference type="PRINTS" id="PR00249">
    <property type="entry name" value="GPCRSECRETIN"/>
</dbReference>
<feature type="compositionally biased region" description="Basic and acidic residues" evidence="14">
    <location>
        <begin position="796"/>
        <end position="806"/>
    </location>
</feature>
<accession>A0A9D4P9P1</accession>
<evidence type="ECO:0000313" key="18">
    <source>
        <dbReference type="EMBL" id="KAH7646682.1"/>
    </source>
</evidence>
<evidence type="ECO:0000256" key="14">
    <source>
        <dbReference type="SAM" id="MobiDB-lite"/>
    </source>
</evidence>
<protein>
    <recommendedName>
        <fullName evidence="12">Diuretic hormone receptor</fullName>
    </recommendedName>
</protein>
<feature type="domain" description="G-protein coupled receptors family 2 profile 1" evidence="16">
    <location>
        <begin position="170"/>
        <end position="234"/>
    </location>
</feature>
<dbReference type="InterPro" id="IPR002001">
    <property type="entry name" value="GPCR_2_diuretic_rcpt"/>
</dbReference>
<organism evidence="18">
    <name type="scientific">Dermatophagoides farinae</name>
    <name type="common">American house dust mite</name>
    <dbReference type="NCBI Taxonomy" id="6954"/>
    <lineage>
        <taxon>Eukaryota</taxon>
        <taxon>Metazoa</taxon>
        <taxon>Ecdysozoa</taxon>
        <taxon>Arthropoda</taxon>
        <taxon>Chelicerata</taxon>
        <taxon>Arachnida</taxon>
        <taxon>Acari</taxon>
        <taxon>Acariformes</taxon>
        <taxon>Sarcoptiformes</taxon>
        <taxon>Astigmata</taxon>
        <taxon>Psoroptidia</taxon>
        <taxon>Analgoidea</taxon>
        <taxon>Pyroglyphidae</taxon>
        <taxon>Dermatophagoidinae</taxon>
        <taxon>Dermatophagoides</taxon>
    </lineage>
</organism>
<dbReference type="PROSITE" id="PS00650">
    <property type="entry name" value="G_PROTEIN_RECEP_F2_2"/>
    <property type="match status" value="1"/>
</dbReference>
<reference evidence="18" key="2">
    <citation type="journal article" date="2021" name="World Allergy Organ. J.">
        <title>Chromosome-level assembly of Dermatophagoides farinae genome and transcriptome reveals two novel allergens Der f 37 and Der f 39.</title>
        <authorList>
            <person name="Chen J."/>
            <person name="Cai Z."/>
            <person name="Fan D."/>
            <person name="Hu J."/>
            <person name="Hou Y."/>
            <person name="He Y."/>
            <person name="Zhang Z."/>
            <person name="Zhao Z."/>
            <person name="Gao P."/>
            <person name="Hu W."/>
            <person name="Sun J."/>
            <person name="Li J."/>
            <person name="Ji K."/>
        </authorList>
    </citation>
    <scope>NUCLEOTIDE SEQUENCE</scope>
    <source>
        <strain evidence="18">JKM2019</strain>
    </source>
</reference>
<dbReference type="Pfam" id="PF02793">
    <property type="entry name" value="HRM"/>
    <property type="match status" value="1"/>
</dbReference>
<feature type="compositionally biased region" description="Low complexity" evidence="14">
    <location>
        <begin position="878"/>
        <end position="891"/>
    </location>
</feature>
<evidence type="ECO:0000256" key="11">
    <source>
        <dbReference type="ARBA" id="ARBA00054836"/>
    </source>
</evidence>
<evidence type="ECO:0000256" key="1">
    <source>
        <dbReference type="ARBA" id="ARBA00004651"/>
    </source>
</evidence>
<reference evidence="18" key="1">
    <citation type="submission" date="2020-06" db="EMBL/GenBank/DDBJ databases">
        <authorList>
            <person name="Ji K."/>
            <person name="Li J."/>
        </authorList>
    </citation>
    <scope>NUCLEOTIDE SEQUENCE</scope>
    <source>
        <strain evidence="18">JKM2019</strain>
        <tissue evidence="18">Whole body</tissue>
    </source>
</reference>
<evidence type="ECO:0000256" key="8">
    <source>
        <dbReference type="ARBA" id="ARBA00023170"/>
    </source>
</evidence>
<keyword evidence="5 15" id="KW-1133">Transmembrane helix</keyword>
<dbReference type="GO" id="GO:0008036">
    <property type="term" value="F:diuretic hormone receptor activity"/>
    <property type="evidence" value="ECO:0007669"/>
    <property type="project" value="InterPro"/>
</dbReference>
<evidence type="ECO:0000256" key="3">
    <source>
        <dbReference type="ARBA" id="ARBA00022475"/>
    </source>
</evidence>
<feature type="transmembrane region" description="Helical" evidence="15">
    <location>
        <begin position="283"/>
        <end position="299"/>
    </location>
</feature>
<dbReference type="InterPro" id="IPR001879">
    <property type="entry name" value="GPCR_2_extracellular_dom"/>
</dbReference>
<feature type="transmembrane region" description="Helical" evidence="15">
    <location>
        <begin position="319"/>
        <end position="342"/>
    </location>
</feature>
<comment type="subcellular location">
    <subcellularLocation>
        <location evidence="1">Cell membrane</location>
        <topology evidence="1">Multi-pass membrane protein</topology>
    </subcellularLocation>
</comment>
<dbReference type="Gene3D" id="1.20.1070.10">
    <property type="entry name" value="Rhodopsin 7-helix transmembrane proteins"/>
    <property type="match status" value="1"/>
</dbReference>
<feature type="coiled-coil region" evidence="13">
    <location>
        <begin position="1044"/>
        <end position="1099"/>
    </location>
</feature>
<dbReference type="GO" id="GO:0017046">
    <property type="term" value="F:peptide hormone binding"/>
    <property type="evidence" value="ECO:0007669"/>
    <property type="project" value="TreeGrafter"/>
</dbReference>
<dbReference type="SUPFAM" id="SSF81321">
    <property type="entry name" value="Family A G protein-coupled receptor-like"/>
    <property type="match status" value="1"/>
</dbReference>
<dbReference type="PANTHER" id="PTHR45620:SF15">
    <property type="entry name" value="DIURETIC HORMONE 44 RECEPTOR 1-RELATED"/>
    <property type="match status" value="1"/>
</dbReference>
<evidence type="ECO:0000256" key="7">
    <source>
        <dbReference type="ARBA" id="ARBA00023136"/>
    </source>
</evidence>
<dbReference type="InterPro" id="IPR017981">
    <property type="entry name" value="GPCR_2-like_7TM"/>
</dbReference>
<comment type="function">
    <text evidence="11">Receptor for the insect diurectic hormone. The activity of this receptor is mediated by G proteins which activate adenylyl cyclase.</text>
</comment>
<evidence type="ECO:0000256" key="12">
    <source>
        <dbReference type="ARBA" id="ARBA00071387"/>
    </source>
</evidence>
<comment type="similarity">
    <text evidence="2">Belongs to the G-protein coupled receptor 2 family.</text>
</comment>
<evidence type="ECO:0000256" key="13">
    <source>
        <dbReference type="SAM" id="Coils"/>
    </source>
</evidence>
<evidence type="ECO:0000256" key="5">
    <source>
        <dbReference type="ARBA" id="ARBA00022989"/>
    </source>
</evidence>
<feature type="transmembrane region" description="Helical" evidence="15">
    <location>
        <begin position="444"/>
        <end position="462"/>
    </location>
</feature>
<dbReference type="InterPro" id="IPR050332">
    <property type="entry name" value="GPCR_2"/>
</dbReference>
<feature type="compositionally biased region" description="Low complexity" evidence="14">
    <location>
        <begin position="781"/>
        <end position="791"/>
    </location>
</feature>
<dbReference type="GO" id="GO:0007166">
    <property type="term" value="P:cell surface receptor signaling pathway"/>
    <property type="evidence" value="ECO:0007669"/>
    <property type="project" value="InterPro"/>
</dbReference>
<dbReference type="Proteomes" id="UP000828236">
    <property type="component" value="Unassembled WGS sequence"/>
</dbReference>
<feature type="transmembrane region" description="Helical" evidence="15">
    <location>
        <begin position="354"/>
        <end position="375"/>
    </location>
</feature>
<dbReference type="InterPro" id="IPR000832">
    <property type="entry name" value="GPCR_2_secretin-like"/>
</dbReference>
<keyword evidence="9" id="KW-0325">Glycoprotein</keyword>
<evidence type="ECO:0000256" key="10">
    <source>
        <dbReference type="ARBA" id="ARBA00023224"/>
    </source>
</evidence>
<keyword evidence="3" id="KW-1003">Cell membrane</keyword>
<evidence type="ECO:0000256" key="15">
    <source>
        <dbReference type="SAM" id="Phobius"/>
    </source>
</evidence>
<dbReference type="EMBL" id="SDOV01000001">
    <property type="protein sequence ID" value="KAH7646682.1"/>
    <property type="molecule type" value="Genomic_DNA"/>
</dbReference>
<gene>
    <name evidence="18" type="ORF">HUG17_2220</name>
</gene>
<comment type="caution">
    <text evidence="18">The sequence shown here is derived from an EMBL/GenBank/DDBJ whole genome shotgun (WGS) entry which is preliminary data.</text>
</comment>
<dbReference type="SUPFAM" id="SSF111418">
    <property type="entry name" value="Hormone receptor domain"/>
    <property type="match status" value="1"/>
</dbReference>
<dbReference type="FunFam" id="1.20.1070.10:FF:000155">
    <property type="entry name" value="diuretic hormone receptor isoform X1"/>
    <property type="match status" value="1"/>
</dbReference>
<evidence type="ECO:0000259" key="16">
    <source>
        <dbReference type="PROSITE" id="PS50227"/>
    </source>
</evidence>
<dbReference type="PROSITE" id="PS50261">
    <property type="entry name" value="G_PROTEIN_RECEP_F2_4"/>
    <property type="match status" value="1"/>
</dbReference>
<dbReference type="GO" id="GO:0008528">
    <property type="term" value="F:G protein-coupled peptide receptor activity"/>
    <property type="evidence" value="ECO:0007669"/>
    <property type="project" value="TreeGrafter"/>
</dbReference>
<dbReference type="PANTHER" id="PTHR45620">
    <property type="entry name" value="PDF RECEPTOR-LIKE PROTEIN-RELATED"/>
    <property type="match status" value="1"/>
</dbReference>
<dbReference type="GO" id="GO:0007188">
    <property type="term" value="P:adenylate cyclase-modulating G protein-coupled receptor signaling pathway"/>
    <property type="evidence" value="ECO:0007669"/>
    <property type="project" value="TreeGrafter"/>
</dbReference>
<feature type="region of interest" description="Disordered" evidence="14">
    <location>
        <begin position="781"/>
        <end position="806"/>
    </location>
</feature>
<dbReference type="Gene3D" id="4.10.1240.10">
    <property type="entry name" value="GPCR, family 2, extracellular hormone receptor domain"/>
    <property type="match status" value="1"/>
</dbReference>
<evidence type="ECO:0000259" key="17">
    <source>
        <dbReference type="PROSITE" id="PS50261"/>
    </source>
</evidence>
<evidence type="ECO:0000256" key="4">
    <source>
        <dbReference type="ARBA" id="ARBA00022692"/>
    </source>
</evidence>
<keyword evidence="7 15" id="KW-0472">Membrane</keyword>
<feature type="transmembrane region" description="Helical" evidence="15">
    <location>
        <begin position="248"/>
        <end position="271"/>
    </location>
</feature>
<feature type="region of interest" description="Disordered" evidence="14">
    <location>
        <begin position="878"/>
        <end position="899"/>
    </location>
</feature>